<proteinExistence type="predicted"/>
<keyword evidence="3" id="KW-1185">Reference proteome</keyword>
<sequence length="80" mass="9252">MVEKTISVTLDFEKSWYLKQILAILPNIDEISGRTQINTRETEQSFQIYIEARDTVAIRAALGSITRWILIADRLVKEVQ</sequence>
<evidence type="ECO:0000313" key="2">
    <source>
        <dbReference type="EMBL" id="SJK84892.1"/>
    </source>
</evidence>
<dbReference type="Proteomes" id="UP000187822">
    <property type="component" value="Chromosome I"/>
</dbReference>
<reference evidence="3" key="2">
    <citation type="submission" date="2016-06" db="EMBL/GenBank/DDBJ databases">
        <authorList>
            <person name="Toshchakov V.S."/>
        </authorList>
    </citation>
    <scope>NUCLEOTIDE SEQUENCE [LARGE SCALE GENOMIC DNA]</scope>
    <source>
        <strain>PM4 (JCM 30641</strain>
        <strain evidence="3">\VKM B-2940)</strain>
    </source>
</reference>
<dbReference type="AlphaFoldDB" id="A0A1N5UQ95"/>
<dbReference type="EMBL" id="LT719092">
    <property type="protein sequence ID" value="SJK84892.1"/>
    <property type="molecule type" value="Genomic_DNA"/>
</dbReference>
<reference evidence="1 4" key="1">
    <citation type="submission" date="2016-04" db="EMBL/GenBank/DDBJ databases">
        <authorList>
            <person name="Evans L.H."/>
            <person name="Alamgir A."/>
            <person name="Owens N."/>
            <person name="Weber N.D."/>
            <person name="Virtaneva K."/>
            <person name="Barbian K."/>
            <person name="Babar A."/>
            <person name="Rosenke K."/>
        </authorList>
    </citation>
    <scope>NUCLEOTIDE SEQUENCE [LARGE SCALE GENOMIC DNA]</scope>
    <source>
        <strain evidence="1">S5</strain>
        <strain evidence="4">S5(T) (JCM 30642 \VKM B-2941)</strain>
    </source>
</reference>
<evidence type="ECO:0000313" key="1">
    <source>
        <dbReference type="EMBL" id="SIM62882.1"/>
    </source>
</evidence>
<dbReference type="KEGG" id="cdiv:CPM_1078"/>
<dbReference type="STRING" id="1673428.CPM_1078"/>
<evidence type="ECO:0000313" key="3">
    <source>
        <dbReference type="Proteomes" id="UP000187822"/>
    </source>
</evidence>
<organism evidence="1 4">
    <name type="scientific">Cuniculiplasma divulgatum</name>
    <dbReference type="NCBI Taxonomy" id="1673428"/>
    <lineage>
        <taxon>Archaea</taxon>
        <taxon>Methanobacteriati</taxon>
        <taxon>Thermoplasmatota</taxon>
        <taxon>Thermoplasmata</taxon>
        <taxon>Thermoplasmatales</taxon>
        <taxon>Cuniculiplasmataceae</taxon>
        <taxon>Cuniculiplasma</taxon>
    </lineage>
</organism>
<protein>
    <submittedName>
        <fullName evidence="1">N6-threonylcarbamoyl-adenosine(37)-tRNA synthase dimerization module Pcc1</fullName>
    </submittedName>
</protein>
<dbReference type="EMBL" id="LT671858">
    <property type="protein sequence ID" value="SIM62882.1"/>
    <property type="molecule type" value="Genomic_DNA"/>
</dbReference>
<dbReference type="Gene3D" id="3.30.310.50">
    <property type="entry name" value="Alpha-D-phosphohexomutase, C-terminal domain"/>
    <property type="match status" value="1"/>
</dbReference>
<dbReference type="Proteomes" id="UP000195607">
    <property type="component" value="Chromosome I"/>
</dbReference>
<dbReference type="GeneID" id="41588334"/>
<accession>A0A1N5UQ95</accession>
<dbReference type="NCBIfam" id="NF011470">
    <property type="entry name" value="PRK14887.1"/>
    <property type="match status" value="1"/>
</dbReference>
<gene>
    <name evidence="2" type="ORF">CPM_1078</name>
    <name evidence="1" type="ORF">CSP5_1074</name>
</gene>
<reference evidence="2" key="3">
    <citation type="submission" date="2016-06" db="EMBL/GenBank/DDBJ databases">
        <authorList>
            <person name="Olsen C.W."/>
            <person name="Carey S."/>
            <person name="Hinshaw L."/>
            <person name="Karasin A.I."/>
        </authorList>
    </citation>
    <scope>NUCLEOTIDE SEQUENCE [LARGE SCALE GENOMIC DNA]</scope>
    <source>
        <strain evidence="2">PM4</strain>
    </source>
</reference>
<evidence type="ECO:0000313" key="4">
    <source>
        <dbReference type="Proteomes" id="UP000195607"/>
    </source>
</evidence>
<dbReference type="RefSeq" id="WP_077076299.1">
    <property type="nucleotide sequence ID" value="NZ_LT671858.1"/>
</dbReference>
<name>A0A1N5UQ95_9ARCH</name>